<dbReference type="GO" id="GO:0019205">
    <property type="term" value="F:nucleobase-containing compound kinase activity"/>
    <property type="evidence" value="ECO:0007669"/>
    <property type="project" value="InterPro"/>
</dbReference>
<sequence length="474" mass="52064">MSALSEEERNHLYNRKLQTRVENEHYLRAHPEMSDMIHSFYVNLLEDRPRNPVDYAFSFFTSPELRKIVTGKDAPVETKSEVEEEKEAEVQEKEVEKFGSFDAIVGRQVTFIVGPLGCGKKSLGDKIASATKRVHVSSGMAAVNYSKANNDELPPPEVMASSVCQQLLQAINDGAKSIVVTGFPNTKAEWDAYKERVNDADANSELIYMQCDDEKAAARVVDDGVSVPVLRRRYANFEQKSGEVLRHFREINSLKFIDADLEPEVSFQSAWSIIVKPKLVFVVGGPGAGKSTLCKQLASSYGLSVVSVGDVLRKEAESGNEEVKAKVAAGDPVPTHTAVICLAKALSEAHKSAGEQREEGWIIDNFPLTLEQAIDAGRYLSDPSLVLFLDADSDLLSQRLHHASEDSKTIDSAPQVLDSRMDTFVDTILPVVEHFDKKGLVKAVNAAQTAEAVLHEAKAVIREVGVISRPPSAQ</sequence>
<protein>
    <recommendedName>
        <fullName evidence="6">Adenylate kinase</fullName>
    </recommendedName>
</protein>
<evidence type="ECO:0000256" key="1">
    <source>
        <dbReference type="ARBA" id="ARBA00022679"/>
    </source>
</evidence>
<organism evidence="5">
    <name type="scientific">Palpitomonas bilix</name>
    <dbReference type="NCBI Taxonomy" id="652834"/>
    <lineage>
        <taxon>Eukaryota</taxon>
        <taxon>Eukaryota incertae sedis</taxon>
    </lineage>
</organism>
<keyword evidence="1 4" id="KW-0808">Transferase</keyword>
<dbReference type="InterPro" id="IPR027417">
    <property type="entry name" value="P-loop_NTPase"/>
</dbReference>
<evidence type="ECO:0000313" key="5">
    <source>
        <dbReference type="EMBL" id="CAE0256515.1"/>
    </source>
</evidence>
<accession>A0A7S3DFZ3</accession>
<name>A0A7S3DFZ3_9EUKA</name>
<evidence type="ECO:0000256" key="4">
    <source>
        <dbReference type="RuleBase" id="RU003330"/>
    </source>
</evidence>
<proteinExistence type="inferred from homology"/>
<dbReference type="GO" id="GO:0006139">
    <property type="term" value="P:nucleobase-containing compound metabolic process"/>
    <property type="evidence" value="ECO:0007669"/>
    <property type="project" value="InterPro"/>
</dbReference>
<dbReference type="PANTHER" id="PTHR23359">
    <property type="entry name" value="NUCLEOTIDE KINASE"/>
    <property type="match status" value="1"/>
</dbReference>
<keyword evidence="2" id="KW-0547">Nucleotide-binding</keyword>
<gene>
    <name evidence="5" type="ORF">PBIL07802_LOCUS18770</name>
</gene>
<dbReference type="CDD" id="cd01428">
    <property type="entry name" value="ADK"/>
    <property type="match status" value="1"/>
</dbReference>
<dbReference type="AlphaFoldDB" id="A0A7S3DFZ3"/>
<evidence type="ECO:0000256" key="2">
    <source>
        <dbReference type="ARBA" id="ARBA00022741"/>
    </source>
</evidence>
<dbReference type="EMBL" id="HBIB01028840">
    <property type="protein sequence ID" value="CAE0256515.1"/>
    <property type="molecule type" value="Transcribed_RNA"/>
</dbReference>
<comment type="similarity">
    <text evidence="4">Belongs to the adenylate kinase family.</text>
</comment>
<dbReference type="InterPro" id="IPR059162">
    <property type="entry name" value="RIIAD1"/>
</dbReference>
<dbReference type="GO" id="GO:0005524">
    <property type="term" value="F:ATP binding"/>
    <property type="evidence" value="ECO:0007669"/>
    <property type="project" value="InterPro"/>
</dbReference>
<reference evidence="5" key="1">
    <citation type="submission" date="2021-01" db="EMBL/GenBank/DDBJ databases">
        <authorList>
            <person name="Corre E."/>
            <person name="Pelletier E."/>
            <person name="Niang G."/>
            <person name="Scheremetjew M."/>
            <person name="Finn R."/>
            <person name="Kale V."/>
            <person name="Holt S."/>
            <person name="Cochrane G."/>
            <person name="Meng A."/>
            <person name="Brown T."/>
            <person name="Cohen L."/>
        </authorList>
    </citation>
    <scope>NUCLEOTIDE SEQUENCE</scope>
    <source>
        <strain evidence="5">NIES-2562</strain>
    </source>
</reference>
<dbReference type="PRINTS" id="PR00094">
    <property type="entry name" value="ADENYLTKNASE"/>
</dbReference>
<dbReference type="InterPro" id="IPR000850">
    <property type="entry name" value="Adenylat/UMP-CMP_kin"/>
</dbReference>
<evidence type="ECO:0008006" key="6">
    <source>
        <dbReference type="Google" id="ProtNLM"/>
    </source>
</evidence>
<dbReference type="SUPFAM" id="SSF52540">
    <property type="entry name" value="P-loop containing nucleoside triphosphate hydrolases"/>
    <property type="match status" value="2"/>
</dbReference>
<dbReference type="Gene3D" id="3.40.50.300">
    <property type="entry name" value="P-loop containing nucleotide triphosphate hydrolases"/>
    <property type="match status" value="2"/>
</dbReference>
<evidence type="ECO:0000256" key="3">
    <source>
        <dbReference type="ARBA" id="ARBA00022777"/>
    </source>
</evidence>
<keyword evidence="3 4" id="KW-0418">Kinase</keyword>
<dbReference type="CDD" id="cd22971">
    <property type="entry name" value="DD_RIIAD1"/>
    <property type="match status" value="1"/>
</dbReference>
<dbReference type="Pfam" id="PF00406">
    <property type="entry name" value="ADK"/>
    <property type="match status" value="1"/>
</dbReference>